<name>A0A7J6QJP4_PEROL</name>
<dbReference type="Proteomes" id="UP000574390">
    <property type="component" value="Unassembled WGS sequence"/>
</dbReference>
<feature type="non-terminal residue" evidence="1">
    <location>
        <position position="1"/>
    </location>
</feature>
<feature type="non-terminal residue" evidence="1">
    <location>
        <position position="117"/>
    </location>
</feature>
<dbReference type="AlphaFoldDB" id="A0A7J6QJP4"/>
<evidence type="ECO:0000313" key="1">
    <source>
        <dbReference type="EMBL" id="KAF4707780.1"/>
    </source>
</evidence>
<protein>
    <submittedName>
        <fullName evidence="1">Uncharacterized protein</fullName>
    </submittedName>
</protein>
<accession>A0A7J6QJP4</accession>
<organism evidence="1 2">
    <name type="scientific">Perkinsus olseni</name>
    <name type="common">Perkinsus atlanticus</name>
    <dbReference type="NCBI Taxonomy" id="32597"/>
    <lineage>
        <taxon>Eukaryota</taxon>
        <taxon>Sar</taxon>
        <taxon>Alveolata</taxon>
        <taxon>Perkinsozoa</taxon>
        <taxon>Perkinsea</taxon>
        <taxon>Perkinsida</taxon>
        <taxon>Perkinsidae</taxon>
        <taxon>Perkinsus</taxon>
    </lineage>
</organism>
<sequence length="117" mass="13198">LGSKLFVVDFAMFGSSLSVRSFVRLGSFQLYAGSTRVISATDAGTGTLHGEEWAPDREGPASQLLRELRPVAFKSESEVDAERRRFGFIAQSRIRELEERLTDLQVRFETHLLEHLL</sequence>
<comment type="caution">
    <text evidence="1">The sequence shown here is derived from an EMBL/GenBank/DDBJ whole genome shotgun (WGS) entry which is preliminary data.</text>
</comment>
<evidence type="ECO:0000313" key="2">
    <source>
        <dbReference type="Proteomes" id="UP000574390"/>
    </source>
</evidence>
<dbReference type="EMBL" id="JABANM010029568">
    <property type="protein sequence ID" value="KAF4707780.1"/>
    <property type="molecule type" value="Genomic_DNA"/>
</dbReference>
<proteinExistence type="predicted"/>
<gene>
    <name evidence="1" type="ORF">FOZ62_019249</name>
</gene>
<reference evidence="1 2" key="1">
    <citation type="submission" date="2020-04" db="EMBL/GenBank/DDBJ databases">
        <title>Perkinsus olseni comparative genomics.</title>
        <authorList>
            <person name="Bogema D.R."/>
        </authorList>
    </citation>
    <scope>NUCLEOTIDE SEQUENCE [LARGE SCALE GENOMIC DNA]</scope>
    <source>
        <strain evidence="1">ATCC PRA-205</strain>
    </source>
</reference>